<protein>
    <recommendedName>
        <fullName evidence="4">DUF2550 domain-containing protein</fullName>
    </recommendedName>
</protein>
<dbReference type="EMBL" id="JAYJJT010000035">
    <property type="protein sequence ID" value="MEB3052114.1"/>
    <property type="molecule type" value="Genomic_DNA"/>
</dbReference>
<sequence length="214" mass="24835">MATLLVALLALLTSATALLIAWWQLALQRHAAGGRGVIFNVSTPMRTIDRSDGTERISDGYRIWARLIGNDRHEVTLHIERDGQPVDPSDLGIDPPPPLRHRWTCQDEPIRWNFDLAPELAHDLWCVLLWVDPYGEGIRTGGFRRQLGNDPQFQRWHWFRFFSARRRFETWASQTGPAWFRTWAGRPRRLGEWKPHRNRPLQQGQSPLNSTPYG</sequence>
<accession>A0ABU5YPW1</accession>
<evidence type="ECO:0000313" key="3">
    <source>
        <dbReference type="Proteomes" id="UP001299046"/>
    </source>
</evidence>
<gene>
    <name evidence="2" type="ORF">KV112_20595</name>
</gene>
<feature type="region of interest" description="Disordered" evidence="1">
    <location>
        <begin position="192"/>
        <end position="214"/>
    </location>
</feature>
<proteinExistence type="predicted"/>
<dbReference type="RefSeq" id="WP_329800032.1">
    <property type="nucleotide sequence ID" value="NZ_JAYJJT010000035.1"/>
</dbReference>
<evidence type="ECO:0008006" key="4">
    <source>
        <dbReference type="Google" id="ProtNLM"/>
    </source>
</evidence>
<dbReference type="Proteomes" id="UP001299046">
    <property type="component" value="Unassembled WGS sequence"/>
</dbReference>
<keyword evidence="3" id="KW-1185">Reference proteome</keyword>
<organism evidence="2 3">
    <name type="scientific">[Mycobacterium] zoologicum</name>
    <dbReference type="NCBI Taxonomy" id="2872311"/>
    <lineage>
        <taxon>Bacteria</taxon>
        <taxon>Bacillati</taxon>
        <taxon>Actinomycetota</taxon>
        <taxon>Actinomycetes</taxon>
        <taxon>Mycobacteriales</taxon>
        <taxon>Mycobacteriaceae</taxon>
        <taxon>Mycolicibacter</taxon>
    </lineage>
</organism>
<name>A0ABU5YPW1_9MYCO</name>
<evidence type="ECO:0000256" key="1">
    <source>
        <dbReference type="SAM" id="MobiDB-lite"/>
    </source>
</evidence>
<reference evidence="2 3" key="1">
    <citation type="submission" date="2023-12" db="EMBL/GenBank/DDBJ databases">
        <title>Description of new species of Mycobacterium terrae complex isolated from sewage at the Sao Paulo Zoological Park Foundation in Brazil.</title>
        <authorList>
            <person name="Romagnoli C.L."/>
            <person name="Conceicao E.C."/>
            <person name="Machado E."/>
            <person name="Barreto L.B.P.F."/>
            <person name="Sharma A."/>
            <person name="Silva N.M."/>
            <person name="Marques L.E."/>
            <person name="Juliana M.A."/>
            <person name="Lourenco M.C.S."/>
            <person name="Digiampietri L.A."/>
            <person name="Suffys P.N."/>
            <person name="Viana-Niero C."/>
        </authorList>
    </citation>
    <scope>NUCLEOTIDE SEQUENCE [LARGE SCALE GENOMIC DNA]</scope>
    <source>
        <strain evidence="2 3">MYC123</strain>
    </source>
</reference>
<evidence type="ECO:0000313" key="2">
    <source>
        <dbReference type="EMBL" id="MEB3052114.1"/>
    </source>
</evidence>
<feature type="compositionally biased region" description="Polar residues" evidence="1">
    <location>
        <begin position="200"/>
        <end position="214"/>
    </location>
</feature>
<comment type="caution">
    <text evidence="2">The sequence shown here is derived from an EMBL/GenBank/DDBJ whole genome shotgun (WGS) entry which is preliminary data.</text>
</comment>